<dbReference type="EMBL" id="JAODUO010000477">
    <property type="protein sequence ID" value="KAK2179703.1"/>
    <property type="molecule type" value="Genomic_DNA"/>
</dbReference>
<dbReference type="AlphaFoldDB" id="A0AAD9KXW7"/>
<gene>
    <name evidence="1" type="ORF">NP493_477g04062</name>
</gene>
<comment type="caution">
    <text evidence="1">The sequence shown here is derived from an EMBL/GenBank/DDBJ whole genome shotgun (WGS) entry which is preliminary data.</text>
</comment>
<dbReference type="Proteomes" id="UP001209878">
    <property type="component" value="Unassembled WGS sequence"/>
</dbReference>
<sequence length="55" mass="6587">MCSERTMHLLYECYGLFVRTYITSQQSYLSQINTRLTCFEARFDRKHKSRDCSAP</sequence>
<accession>A0AAD9KXW7</accession>
<evidence type="ECO:0000313" key="1">
    <source>
        <dbReference type="EMBL" id="KAK2179703.1"/>
    </source>
</evidence>
<proteinExistence type="predicted"/>
<keyword evidence="2" id="KW-1185">Reference proteome</keyword>
<evidence type="ECO:0000313" key="2">
    <source>
        <dbReference type="Proteomes" id="UP001209878"/>
    </source>
</evidence>
<organism evidence="1 2">
    <name type="scientific">Ridgeia piscesae</name>
    <name type="common">Tubeworm</name>
    <dbReference type="NCBI Taxonomy" id="27915"/>
    <lineage>
        <taxon>Eukaryota</taxon>
        <taxon>Metazoa</taxon>
        <taxon>Spiralia</taxon>
        <taxon>Lophotrochozoa</taxon>
        <taxon>Annelida</taxon>
        <taxon>Polychaeta</taxon>
        <taxon>Sedentaria</taxon>
        <taxon>Canalipalpata</taxon>
        <taxon>Sabellida</taxon>
        <taxon>Siboglinidae</taxon>
        <taxon>Ridgeia</taxon>
    </lineage>
</organism>
<reference evidence="1" key="1">
    <citation type="journal article" date="2023" name="Mol. Biol. Evol.">
        <title>Third-Generation Sequencing Reveals the Adaptive Role of the Epigenome in Three Deep-Sea Polychaetes.</title>
        <authorList>
            <person name="Perez M."/>
            <person name="Aroh O."/>
            <person name="Sun Y."/>
            <person name="Lan Y."/>
            <person name="Juniper S.K."/>
            <person name="Young C.R."/>
            <person name="Angers B."/>
            <person name="Qian P.Y."/>
        </authorList>
    </citation>
    <scope>NUCLEOTIDE SEQUENCE</scope>
    <source>
        <strain evidence="1">R07B-5</strain>
    </source>
</reference>
<name>A0AAD9KXW7_RIDPI</name>
<protein>
    <submittedName>
        <fullName evidence="1">Uncharacterized protein</fullName>
    </submittedName>
</protein>